<dbReference type="InterPro" id="IPR035426">
    <property type="entry name" value="Gemin2/Brr1"/>
</dbReference>
<comment type="similarity">
    <text evidence="1">Belongs to the gemin-2 family.</text>
</comment>
<dbReference type="Gene3D" id="1.20.58.1070">
    <property type="match status" value="1"/>
</dbReference>
<dbReference type="Pfam" id="PF04938">
    <property type="entry name" value="SIP1"/>
    <property type="match status" value="1"/>
</dbReference>
<organism evidence="3 4">
    <name type="scientific">Grifola frondosa</name>
    <name type="common">Maitake</name>
    <name type="synonym">Polyporus frondosus</name>
    <dbReference type="NCBI Taxonomy" id="5627"/>
    <lineage>
        <taxon>Eukaryota</taxon>
        <taxon>Fungi</taxon>
        <taxon>Dikarya</taxon>
        <taxon>Basidiomycota</taxon>
        <taxon>Agaricomycotina</taxon>
        <taxon>Agaricomycetes</taxon>
        <taxon>Polyporales</taxon>
        <taxon>Grifolaceae</taxon>
        <taxon>Grifola</taxon>
    </lineage>
</organism>
<dbReference type="OMA" id="YFTHWIN"/>
<evidence type="ECO:0000256" key="2">
    <source>
        <dbReference type="SAM" id="MobiDB-lite"/>
    </source>
</evidence>
<protein>
    <submittedName>
        <fullName evidence="3">Uncharacterized protein</fullName>
    </submittedName>
</protein>
<keyword evidence="4" id="KW-1185">Reference proteome</keyword>
<dbReference type="AlphaFoldDB" id="A0A1C7MHS9"/>
<reference evidence="3 4" key="1">
    <citation type="submission" date="2016-03" db="EMBL/GenBank/DDBJ databases">
        <title>Whole genome sequencing of Grifola frondosa 9006-11.</title>
        <authorList>
            <person name="Min B."/>
            <person name="Park H."/>
            <person name="Kim J.-G."/>
            <person name="Cho H."/>
            <person name="Oh Y.-L."/>
            <person name="Kong W.-S."/>
            <person name="Choi I.-G."/>
        </authorList>
    </citation>
    <scope>NUCLEOTIDE SEQUENCE [LARGE SCALE GENOMIC DNA]</scope>
    <source>
        <strain evidence="3 4">9006-11</strain>
    </source>
</reference>
<dbReference type="Proteomes" id="UP000092993">
    <property type="component" value="Unassembled WGS sequence"/>
</dbReference>
<dbReference type="EMBL" id="LUGG01000003">
    <property type="protein sequence ID" value="OBZ76465.1"/>
    <property type="molecule type" value="Genomic_DNA"/>
</dbReference>
<evidence type="ECO:0000256" key="1">
    <source>
        <dbReference type="ARBA" id="ARBA00025758"/>
    </source>
</evidence>
<comment type="caution">
    <text evidence="3">The sequence shown here is derived from an EMBL/GenBank/DDBJ whole genome shotgun (WGS) entry which is preliminary data.</text>
</comment>
<accession>A0A1C7MHS9</accession>
<dbReference type="GO" id="GO:0005634">
    <property type="term" value="C:nucleus"/>
    <property type="evidence" value="ECO:0007669"/>
    <property type="project" value="TreeGrafter"/>
</dbReference>
<feature type="compositionally biased region" description="Basic and acidic residues" evidence="2">
    <location>
        <begin position="158"/>
        <end position="171"/>
    </location>
</feature>
<name>A0A1C7MHS9_GRIFR</name>
<dbReference type="OrthoDB" id="428895at2759"/>
<feature type="region of interest" description="Disordered" evidence="2">
    <location>
        <begin position="1"/>
        <end position="21"/>
    </location>
</feature>
<dbReference type="PANTHER" id="PTHR12794">
    <property type="entry name" value="GEMIN2"/>
    <property type="match status" value="1"/>
</dbReference>
<evidence type="ECO:0000313" key="4">
    <source>
        <dbReference type="Proteomes" id="UP000092993"/>
    </source>
</evidence>
<dbReference type="PANTHER" id="PTHR12794:SF0">
    <property type="entry name" value="GEM-ASSOCIATED PROTEIN 2"/>
    <property type="match status" value="1"/>
</dbReference>
<sequence>MAPQKRKIADLDDSDDEEPVLGKQVLPVANLPDSFHGVPADGLQYLFMVRRDARALPNVTRVTNPYEIPEKNADISVQPSDAIRSSNVLPSEEWRGTFLRRFKNFRKNSTQSTIHVRIPHADTSRRMMPDKKDREAWWAFLTGQPESVWNPPKKPKQSRYERWQQKNDRQGRGMRGFSSDPDGPSISHNFHEADASAMRASAQTWRVSDDGEVELVDEVKPAGSLPTPDAAPEPQAIPFEVAQTGEPPALRVTPEPTPSLMHCIDHRYALHLLMYFTHWINIHLEQPDLALSDFTVVHARWMFNLLSRVDDYISGDEASLLRNLARACMSLIVELKRRRNAKDSAEVSQAKIETFGWMLRRH</sequence>
<dbReference type="GO" id="GO:0032797">
    <property type="term" value="C:SMN complex"/>
    <property type="evidence" value="ECO:0007669"/>
    <property type="project" value="TreeGrafter"/>
</dbReference>
<evidence type="ECO:0000313" key="3">
    <source>
        <dbReference type="EMBL" id="OBZ76465.1"/>
    </source>
</evidence>
<feature type="region of interest" description="Disordered" evidence="2">
    <location>
        <begin position="148"/>
        <end position="189"/>
    </location>
</feature>
<proteinExistence type="inferred from homology"/>
<dbReference type="GO" id="GO:0000387">
    <property type="term" value="P:spliceosomal snRNP assembly"/>
    <property type="evidence" value="ECO:0007669"/>
    <property type="project" value="InterPro"/>
</dbReference>
<gene>
    <name evidence="3" type="ORF">A0H81_03747</name>
</gene>